<protein>
    <submittedName>
        <fullName evidence="1">Uncharacterized protein</fullName>
    </submittedName>
</protein>
<gene>
    <name evidence="1" type="ORF">SAMN05216184_105119</name>
</gene>
<name>A0A2Y9C5T4_9MICO</name>
<dbReference type="EMBL" id="UETB01000005">
    <property type="protein sequence ID" value="SSA41863.1"/>
    <property type="molecule type" value="Genomic_DNA"/>
</dbReference>
<accession>A0A2Y9C5T4</accession>
<sequence>MAATMTVLVAAIVALVPGRVPRAAATWVAPSQRRDPSSADR</sequence>
<evidence type="ECO:0000313" key="2">
    <source>
        <dbReference type="Proteomes" id="UP000250222"/>
    </source>
</evidence>
<proteinExistence type="predicted"/>
<evidence type="ECO:0000313" key="1">
    <source>
        <dbReference type="EMBL" id="SSA41863.1"/>
    </source>
</evidence>
<reference evidence="1 2" key="1">
    <citation type="submission" date="2016-10" db="EMBL/GenBank/DDBJ databases">
        <authorList>
            <person name="Cai Z."/>
        </authorList>
    </citation>
    <scope>NUCLEOTIDE SEQUENCE [LARGE SCALE GENOMIC DNA]</scope>
    <source>
        <strain evidence="1 2">CGMCC 1.10826</strain>
    </source>
</reference>
<dbReference type="AlphaFoldDB" id="A0A2Y9C5T4"/>
<dbReference type="Proteomes" id="UP000250222">
    <property type="component" value="Unassembled WGS sequence"/>
</dbReference>
<dbReference type="RefSeq" id="WP_258369362.1">
    <property type="nucleotide sequence ID" value="NZ_QKLZ01000005.1"/>
</dbReference>
<organism evidence="1 2">
    <name type="scientific">Georgenia satyanarayanai</name>
    <dbReference type="NCBI Taxonomy" id="860221"/>
    <lineage>
        <taxon>Bacteria</taxon>
        <taxon>Bacillati</taxon>
        <taxon>Actinomycetota</taxon>
        <taxon>Actinomycetes</taxon>
        <taxon>Micrococcales</taxon>
        <taxon>Bogoriellaceae</taxon>
        <taxon>Georgenia</taxon>
    </lineage>
</organism>
<keyword evidence="2" id="KW-1185">Reference proteome</keyword>